<accession>A0AAD9PTB5</accession>
<name>A0AAD9PTB5_ACRCE</name>
<gene>
    <name evidence="1" type="ORF">P5673_030959</name>
</gene>
<dbReference type="Proteomes" id="UP001249851">
    <property type="component" value="Unassembled WGS sequence"/>
</dbReference>
<comment type="caution">
    <text evidence="1">The sequence shown here is derived from an EMBL/GenBank/DDBJ whole genome shotgun (WGS) entry which is preliminary data.</text>
</comment>
<proteinExistence type="predicted"/>
<protein>
    <submittedName>
        <fullName evidence="1">Uncharacterized protein</fullName>
    </submittedName>
</protein>
<evidence type="ECO:0000313" key="1">
    <source>
        <dbReference type="EMBL" id="KAK2548726.1"/>
    </source>
</evidence>
<dbReference type="PANTHER" id="PTHR31751">
    <property type="entry name" value="SI:CH211-108C17.2-RELATED-RELATED"/>
    <property type="match status" value="1"/>
</dbReference>
<reference evidence="1" key="1">
    <citation type="journal article" date="2023" name="G3 (Bethesda)">
        <title>Whole genome assembly and annotation of the endangered Caribbean coral Acropora cervicornis.</title>
        <authorList>
            <person name="Selwyn J.D."/>
            <person name="Vollmer S.V."/>
        </authorList>
    </citation>
    <scope>NUCLEOTIDE SEQUENCE</scope>
    <source>
        <strain evidence="1">K2</strain>
    </source>
</reference>
<dbReference type="AlphaFoldDB" id="A0AAD9PTB5"/>
<organism evidence="1 2">
    <name type="scientific">Acropora cervicornis</name>
    <name type="common">Staghorn coral</name>
    <dbReference type="NCBI Taxonomy" id="6130"/>
    <lineage>
        <taxon>Eukaryota</taxon>
        <taxon>Metazoa</taxon>
        <taxon>Cnidaria</taxon>
        <taxon>Anthozoa</taxon>
        <taxon>Hexacorallia</taxon>
        <taxon>Scleractinia</taxon>
        <taxon>Astrocoeniina</taxon>
        <taxon>Acroporidae</taxon>
        <taxon>Acropora</taxon>
    </lineage>
</organism>
<reference evidence="1" key="2">
    <citation type="journal article" date="2023" name="Science">
        <title>Genomic signatures of disease resistance in endangered staghorn corals.</title>
        <authorList>
            <person name="Vollmer S.V."/>
            <person name="Selwyn J.D."/>
            <person name="Despard B.A."/>
            <person name="Roesel C.L."/>
        </authorList>
    </citation>
    <scope>NUCLEOTIDE SEQUENCE</scope>
    <source>
        <strain evidence="1">K2</strain>
    </source>
</reference>
<dbReference type="PANTHER" id="PTHR31751:SF42">
    <property type="entry name" value="PROTEIN CBG10204"/>
    <property type="match status" value="1"/>
</dbReference>
<sequence>MKDCGDISPWIKSVSNHLWWCADTCKADKELLREKWISIVHHTANIRQLDSADLYHECPHLPNPRDVARTKRWLRPDSLAHKGMAARSQLDALDHNSNTSRNFATVLSVEGEGELRYKVVYPKRSKEWVAKPIMQKTKRDHLQPMLDAIVKWKNQDAADRSAIIAAPHIPQNIANTPRPDKAEVIARHTPRFSAS</sequence>
<dbReference type="EMBL" id="JARQWQ010000139">
    <property type="protein sequence ID" value="KAK2548726.1"/>
    <property type="molecule type" value="Genomic_DNA"/>
</dbReference>
<keyword evidence="2" id="KW-1185">Reference proteome</keyword>
<evidence type="ECO:0000313" key="2">
    <source>
        <dbReference type="Proteomes" id="UP001249851"/>
    </source>
</evidence>